<dbReference type="Proteomes" id="UP001060771">
    <property type="component" value="Chromosome"/>
</dbReference>
<protein>
    <submittedName>
        <fullName evidence="2">Uncharacterized protein</fullName>
    </submittedName>
</protein>
<dbReference type="GeneID" id="76207121"/>
<dbReference type="SUPFAM" id="SSF52540">
    <property type="entry name" value="P-loop containing nucleoside triphosphate hydrolases"/>
    <property type="match status" value="1"/>
</dbReference>
<evidence type="ECO:0000313" key="4">
    <source>
        <dbReference type="Proteomes" id="UP001060771"/>
    </source>
</evidence>
<evidence type="ECO:0000313" key="3">
    <source>
        <dbReference type="Proteomes" id="UP000657075"/>
    </source>
</evidence>
<name>A0A830EDY7_9CREN</name>
<dbReference type="EMBL" id="BMNM01000003">
    <property type="protein sequence ID" value="GGI75817.1"/>
    <property type="molecule type" value="Genomic_DNA"/>
</dbReference>
<dbReference type="InterPro" id="IPR027417">
    <property type="entry name" value="P-loop_NTPase"/>
</dbReference>
<dbReference type="RefSeq" id="WP_229709774.1">
    <property type="nucleotide sequence ID" value="NZ_AP026830.1"/>
</dbReference>
<dbReference type="EMBL" id="AP026830">
    <property type="protein sequence ID" value="BDR92479.1"/>
    <property type="molecule type" value="Genomic_DNA"/>
</dbReference>
<dbReference type="Gene3D" id="3.40.50.300">
    <property type="entry name" value="P-loop containing nucleotide triphosphate hydrolases"/>
    <property type="match status" value="1"/>
</dbReference>
<dbReference type="Proteomes" id="UP000657075">
    <property type="component" value="Unassembled WGS sequence"/>
</dbReference>
<keyword evidence="4" id="KW-1185">Reference proteome</keyword>
<dbReference type="AlphaFoldDB" id="A0A830EDY7"/>
<gene>
    <name evidence="2" type="ORF">GCM10007112_10810</name>
    <name evidence="1" type="ORF">Vsou_15720</name>
</gene>
<organism evidence="2 3">
    <name type="scientific">Vulcanisaeta souniana JCM 11219</name>
    <dbReference type="NCBI Taxonomy" id="1293586"/>
    <lineage>
        <taxon>Archaea</taxon>
        <taxon>Thermoproteota</taxon>
        <taxon>Thermoprotei</taxon>
        <taxon>Thermoproteales</taxon>
        <taxon>Thermoproteaceae</taxon>
        <taxon>Vulcanisaeta</taxon>
    </lineage>
</organism>
<proteinExistence type="predicted"/>
<sequence length="55" mass="6231">MSCYRDGRIAVILGLRSMGKSSLLRSFLNSYGVPHILIYARRIVTNEGRMSIRDS</sequence>
<reference evidence="2" key="1">
    <citation type="journal article" date="2014" name="Int. J. Syst. Evol. Microbiol.">
        <title>Complete genome sequence of Corynebacterium casei LMG S-19264T (=DSM 44701T), isolated from a smear-ripened cheese.</title>
        <authorList>
            <consortium name="US DOE Joint Genome Institute (JGI-PGF)"/>
            <person name="Walter F."/>
            <person name="Albersmeier A."/>
            <person name="Kalinowski J."/>
            <person name="Ruckert C."/>
        </authorList>
    </citation>
    <scope>NUCLEOTIDE SEQUENCE</scope>
    <source>
        <strain evidence="2">JCM 11219</strain>
    </source>
</reference>
<reference evidence="2" key="2">
    <citation type="submission" date="2020-09" db="EMBL/GenBank/DDBJ databases">
        <authorList>
            <person name="Sun Q."/>
            <person name="Ohkuma M."/>
        </authorList>
    </citation>
    <scope>NUCLEOTIDE SEQUENCE</scope>
    <source>
        <strain evidence="2">JCM 11219</strain>
    </source>
</reference>
<accession>A0A830EDY7</accession>
<reference evidence="1" key="4">
    <citation type="journal article" date="2023" name="Microbiol. Resour. Announc.">
        <title>Complete Genome Sequence of Vulcanisaeta souniana Strain IC-059, a Hyperthermophilic Archaeon Isolated from Hot Spring Water in Japan.</title>
        <authorList>
            <person name="Kato S."/>
            <person name="Itoh T."/>
            <person name="Wu L."/>
            <person name="Ma J."/>
            <person name="Ohkuma M."/>
        </authorList>
    </citation>
    <scope>NUCLEOTIDE SEQUENCE</scope>
    <source>
        <strain evidence="1">JCM 11219</strain>
    </source>
</reference>
<evidence type="ECO:0000313" key="1">
    <source>
        <dbReference type="EMBL" id="BDR92479.1"/>
    </source>
</evidence>
<reference evidence="4" key="3">
    <citation type="submission" date="2022-09" db="EMBL/GenBank/DDBJ databases">
        <title>Complete genome sequence of Vulcanisaeta souniana.</title>
        <authorList>
            <person name="Kato S."/>
            <person name="Itoh T."/>
            <person name="Ohkuma M."/>
        </authorList>
    </citation>
    <scope>NUCLEOTIDE SEQUENCE [LARGE SCALE GENOMIC DNA]</scope>
    <source>
        <strain evidence="4">JCM 11219</strain>
    </source>
</reference>
<evidence type="ECO:0000313" key="2">
    <source>
        <dbReference type="EMBL" id="GGI75817.1"/>
    </source>
</evidence>